<reference evidence="1 2" key="1">
    <citation type="submission" date="2023-08" db="EMBL/GenBank/DDBJ databases">
        <title>Genome sequence of Thermaerobacter compostii strain Ins1, a spore-forming filamentous bacterium isolated from a deep geothermal reservoir.</title>
        <authorList>
            <person name="Bregnard D."/>
            <person name="Gonzalez D."/>
            <person name="Junier P."/>
        </authorList>
    </citation>
    <scope>NUCLEOTIDE SEQUENCE [LARGE SCALE GENOMIC DNA]</scope>
    <source>
        <strain evidence="1 2">Ins1</strain>
    </source>
</reference>
<accession>A0ABZ0QST4</accession>
<protein>
    <submittedName>
        <fullName evidence="1">Uncharacterized protein</fullName>
    </submittedName>
</protein>
<proteinExistence type="predicted"/>
<gene>
    <name evidence="1" type="ORF">Q5761_04215</name>
</gene>
<sequence>MVPWTVVAAVAAAIEAATGEPVRVRWIQPVGPGADGGASLPVGGPTGPVNLAGGAASAGLRAARAGAAVPPAGRHPSPWVLAGRQELLAARAAMGARPWAAAGRLRARGGGFDVDDGRTRG</sequence>
<keyword evidence="2" id="KW-1185">Reference proteome</keyword>
<dbReference type="EMBL" id="CP132508">
    <property type="protein sequence ID" value="WPD19862.1"/>
    <property type="molecule type" value="Genomic_DNA"/>
</dbReference>
<organism evidence="1 2">
    <name type="scientific">Thermaerobacter composti</name>
    <dbReference type="NCBI Taxonomy" id="554949"/>
    <lineage>
        <taxon>Bacteria</taxon>
        <taxon>Bacillati</taxon>
        <taxon>Bacillota</taxon>
        <taxon>Clostridia</taxon>
        <taxon>Eubacteriales</taxon>
        <taxon>Clostridiales Family XVII. Incertae Sedis</taxon>
        <taxon>Thermaerobacter</taxon>
    </lineage>
</organism>
<evidence type="ECO:0000313" key="2">
    <source>
        <dbReference type="Proteomes" id="UP001304683"/>
    </source>
</evidence>
<name>A0ABZ0QST4_9FIRM</name>
<dbReference type="RefSeq" id="WP_318751315.1">
    <property type="nucleotide sequence ID" value="NZ_CP132508.1"/>
</dbReference>
<evidence type="ECO:0000313" key="1">
    <source>
        <dbReference type="EMBL" id="WPD19862.1"/>
    </source>
</evidence>
<dbReference type="Proteomes" id="UP001304683">
    <property type="component" value="Chromosome"/>
</dbReference>